<dbReference type="InterPro" id="IPR036890">
    <property type="entry name" value="HATPase_C_sf"/>
</dbReference>
<dbReference type="AlphaFoldDB" id="A0A1H9V759"/>
<evidence type="ECO:0000256" key="1">
    <source>
        <dbReference type="ARBA" id="ARBA00000085"/>
    </source>
</evidence>
<evidence type="ECO:0000256" key="2">
    <source>
        <dbReference type="ARBA" id="ARBA00012438"/>
    </source>
</evidence>
<name>A0A1H9V759_9ACTN</name>
<dbReference type="InterPro" id="IPR050482">
    <property type="entry name" value="Sensor_HK_TwoCompSys"/>
</dbReference>
<feature type="region of interest" description="Disordered" evidence="9">
    <location>
        <begin position="33"/>
        <end position="52"/>
    </location>
</feature>
<evidence type="ECO:0000313" key="13">
    <source>
        <dbReference type="Proteomes" id="UP000182841"/>
    </source>
</evidence>
<dbReference type="RefSeq" id="WP_079172019.1">
    <property type="nucleotide sequence ID" value="NZ_FOGO01000010.1"/>
</dbReference>
<evidence type="ECO:0000256" key="5">
    <source>
        <dbReference type="ARBA" id="ARBA00022741"/>
    </source>
</evidence>
<keyword evidence="10" id="KW-0812">Transmembrane</keyword>
<organism evidence="12 13">
    <name type="scientific">Streptomyces qinglanensis</name>
    <dbReference type="NCBI Taxonomy" id="943816"/>
    <lineage>
        <taxon>Bacteria</taxon>
        <taxon>Bacillati</taxon>
        <taxon>Actinomycetota</taxon>
        <taxon>Actinomycetes</taxon>
        <taxon>Kitasatosporales</taxon>
        <taxon>Streptomycetaceae</taxon>
        <taxon>Streptomyces</taxon>
    </lineage>
</organism>
<protein>
    <recommendedName>
        <fullName evidence="2">histidine kinase</fullName>
        <ecNumber evidence="2">2.7.13.3</ecNumber>
    </recommendedName>
</protein>
<dbReference type="CDD" id="cd16917">
    <property type="entry name" value="HATPase_UhpB-NarQ-NarX-like"/>
    <property type="match status" value="1"/>
</dbReference>
<evidence type="ECO:0000256" key="10">
    <source>
        <dbReference type="SAM" id="Phobius"/>
    </source>
</evidence>
<dbReference type="OrthoDB" id="227596at2"/>
<feature type="transmembrane region" description="Helical" evidence="10">
    <location>
        <begin position="145"/>
        <end position="163"/>
    </location>
</feature>
<keyword evidence="5" id="KW-0547">Nucleotide-binding</keyword>
<feature type="transmembrane region" description="Helical" evidence="10">
    <location>
        <begin position="175"/>
        <end position="192"/>
    </location>
</feature>
<accession>A0A1H9V759</accession>
<keyword evidence="8" id="KW-0902">Two-component regulatory system</keyword>
<dbReference type="Gene3D" id="1.20.5.1930">
    <property type="match status" value="1"/>
</dbReference>
<dbReference type="Gene3D" id="3.30.565.10">
    <property type="entry name" value="Histidine kinase-like ATPase, C-terminal domain"/>
    <property type="match status" value="1"/>
</dbReference>
<dbReference type="EMBL" id="FOGO01000010">
    <property type="protein sequence ID" value="SES17234.1"/>
    <property type="molecule type" value="Genomic_DNA"/>
</dbReference>
<comment type="catalytic activity">
    <reaction evidence="1">
        <text>ATP + protein L-histidine = ADP + protein N-phospho-L-histidine.</text>
        <dbReference type="EC" id="2.7.13.3"/>
    </reaction>
</comment>
<dbReference type="Pfam" id="PF07730">
    <property type="entry name" value="HisKA_3"/>
    <property type="match status" value="1"/>
</dbReference>
<evidence type="ECO:0000256" key="9">
    <source>
        <dbReference type="SAM" id="MobiDB-lite"/>
    </source>
</evidence>
<feature type="transmembrane region" description="Helical" evidence="10">
    <location>
        <begin position="57"/>
        <end position="74"/>
    </location>
</feature>
<reference evidence="13" key="1">
    <citation type="submission" date="2016-10" db="EMBL/GenBank/DDBJ databases">
        <authorList>
            <person name="Varghese N."/>
            <person name="Submissions S."/>
        </authorList>
    </citation>
    <scope>NUCLEOTIDE SEQUENCE [LARGE SCALE GENOMIC DNA]</scope>
    <source>
        <strain evidence="13">CGMCC 4.6825</strain>
    </source>
</reference>
<dbReference type="PANTHER" id="PTHR24421">
    <property type="entry name" value="NITRATE/NITRITE SENSOR PROTEIN NARX-RELATED"/>
    <property type="match status" value="1"/>
</dbReference>
<dbReference type="EC" id="2.7.13.3" evidence="2"/>
<evidence type="ECO:0000313" key="12">
    <source>
        <dbReference type="EMBL" id="SES17234.1"/>
    </source>
</evidence>
<keyword evidence="4" id="KW-0808">Transferase</keyword>
<evidence type="ECO:0000256" key="4">
    <source>
        <dbReference type="ARBA" id="ARBA00022679"/>
    </source>
</evidence>
<gene>
    <name evidence="12" type="ORF">SAMN05421870_110196</name>
</gene>
<evidence type="ECO:0000256" key="8">
    <source>
        <dbReference type="ARBA" id="ARBA00023012"/>
    </source>
</evidence>
<sequence length="426" mass="45044">MELLGTERGERLPAVARLLHRGNGSVRRAARRIRRTRQHREESGTASRARRGIRDRSVDTGAFLFAGCFLVLTADSVVIDPGTSETALFLDQLTGALACTALFLRRWQPVALAVGLLLLEPFSHFVTGPILVALFTVAVNRPPRVTGYVACVTFAPVPFLLASGPAADDPRTASAATYFALVAGSIGWGLYVRSRRQLVVSLRERAARAAAESRREAREDIAREMHDVLGHRLSLLSVHAGALEFNPGATRQEVGQAAAVIRDSAHQALEDLRDIIGVLRAPEDGDRPQPVLADVGNLADEARRAGASVALDVAVVGGPGSAPAVAGRTAYRIVQEGLTNARKHGAHPTAPVSVTVRGASGAGLTVEIRNPVRHDGAARDLAGPRVPGAGQGLIGLAERTLLAGGTLEHGRDGGDFRLYATLPWPG</sequence>
<proteinExistence type="predicted"/>
<dbReference type="GO" id="GO:0000155">
    <property type="term" value="F:phosphorelay sensor kinase activity"/>
    <property type="evidence" value="ECO:0007669"/>
    <property type="project" value="InterPro"/>
</dbReference>
<keyword evidence="10" id="KW-1133">Transmembrane helix</keyword>
<feature type="domain" description="Signal transduction histidine kinase subgroup 3 dimerisation and phosphoacceptor" evidence="11">
    <location>
        <begin position="218"/>
        <end position="283"/>
    </location>
</feature>
<dbReference type="GO" id="GO:0016020">
    <property type="term" value="C:membrane"/>
    <property type="evidence" value="ECO:0007669"/>
    <property type="project" value="InterPro"/>
</dbReference>
<evidence type="ECO:0000259" key="11">
    <source>
        <dbReference type="Pfam" id="PF07730"/>
    </source>
</evidence>
<dbReference type="GO" id="GO:0046983">
    <property type="term" value="F:protein dimerization activity"/>
    <property type="evidence" value="ECO:0007669"/>
    <property type="project" value="InterPro"/>
</dbReference>
<dbReference type="InterPro" id="IPR011712">
    <property type="entry name" value="Sig_transdc_His_kin_sub3_dim/P"/>
</dbReference>
<evidence type="ECO:0000256" key="6">
    <source>
        <dbReference type="ARBA" id="ARBA00022777"/>
    </source>
</evidence>
<keyword evidence="6 12" id="KW-0418">Kinase</keyword>
<dbReference type="PANTHER" id="PTHR24421:SF10">
    <property type="entry name" value="NITRATE_NITRITE SENSOR PROTEIN NARQ"/>
    <property type="match status" value="1"/>
</dbReference>
<dbReference type="Proteomes" id="UP000182841">
    <property type="component" value="Unassembled WGS sequence"/>
</dbReference>
<dbReference type="STRING" id="943816.AN217_24080"/>
<keyword evidence="13" id="KW-1185">Reference proteome</keyword>
<feature type="transmembrane region" description="Helical" evidence="10">
    <location>
        <begin position="116"/>
        <end position="139"/>
    </location>
</feature>
<keyword evidence="7" id="KW-0067">ATP-binding</keyword>
<dbReference type="GO" id="GO:0005524">
    <property type="term" value="F:ATP binding"/>
    <property type="evidence" value="ECO:0007669"/>
    <property type="project" value="UniProtKB-KW"/>
</dbReference>
<keyword evidence="3" id="KW-0597">Phosphoprotein</keyword>
<evidence type="ECO:0000256" key="7">
    <source>
        <dbReference type="ARBA" id="ARBA00022840"/>
    </source>
</evidence>
<evidence type="ECO:0000256" key="3">
    <source>
        <dbReference type="ARBA" id="ARBA00022553"/>
    </source>
</evidence>
<keyword evidence="10" id="KW-0472">Membrane</keyword>